<proteinExistence type="inferred from homology"/>
<evidence type="ECO:0000256" key="7">
    <source>
        <dbReference type="ARBA" id="ARBA00023033"/>
    </source>
</evidence>
<evidence type="ECO:0000256" key="2">
    <source>
        <dbReference type="ARBA" id="ARBA00010617"/>
    </source>
</evidence>
<evidence type="ECO:0000256" key="8">
    <source>
        <dbReference type="PIRSR" id="PIRSR602401-1"/>
    </source>
</evidence>
<protein>
    <recommendedName>
        <fullName evidence="11">Cytochrome P450</fullName>
    </recommendedName>
</protein>
<dbReference type="Gene3D" id="1.10.630.10">
    <property type="entry name" value="Cytochrome P450"/>
    <property type="match status" value="1"/>
</dbReference>
<accession>A0A1V6T5F3</accession>
<evidence type="ECO:0000256" key="1">
    <source>
        <dbReference type="ARBA" id="ARBA00001971"/>
    </source>
</evidence>
<dbReference type="PANTHER" id="PTHR24305:SF157">
    <property type="entry name" value="N-ACETYLTRYPTOPHAN 6-HYDROXYLASE IVOC-RELATED"/>
    <property type="match status" value="1"/>
</dbReference>
<dbReference type="InterPro" id="IPR002401">
    <property type="entry name" value="Cyt_P450_E_grp-I"/>
</dbReference>
<keyword evidence="4 8" id="KW-0479">Metal-binding</keyword>
<keyword evidence="10" id="KW-1185">Reference proteome</keyword>
<evidence type="ECO:0000256" key="5">
    <source>
        <dbReference type="ARBA" id="ARBA00023002"/>
    </source>
</evidence>
<name>A0A1V6T5F3_9EURO</name>
<dbReference type="GO" id="GO:0016705">
    <property type="term" value="F:oxidoreductase activity, acting on paired donors, with incorporation or reduction of molecular oxygen"/>
    <property type="evidence" value="ECO:0007669"/>
    <property type="project" value="InterPro"/>
</dbReference>
<organism evidence="9 10">
    <name type="scientific">Penicillium flavigenum</name>
    <dbReference type="NCBI Taxonomy" id="254877"/>
    <lineage>
        <taxon>Eukaryota</taxon>
        <taxon>Fungi</taxon>
        <taxon>Dikarya</taxon>
        <taxon>Ascomycota</taxon>
        <taxon>Pezizomycotina</taxon>
        <taxon>Eurotiomycetes</taxon>
        <taxon>Eurotiomycetidae</taxon>
        <taxon>Eurotiales</taxon>
        <taxon>Aspergillaceae</taxon>
        <taxon>Penicillium</taxon>
    </lineage>
</organism>
<dbReference type="Pfam" id="PF00067">
    <property type="entry name" value="p450"/>
    <property type="match status" value="1"/>
</dbReference>
<dbReference type="GO" id="GO:0005506">
    <property type="term" value="F:iron ion binding"/>
    <property type="evidence" value="ECO:0007669"/>
    <property type="project" value="InterPro"/>
</dbReference>
<keyword evidence="7" id="KW-0503">Monooxygenase</keyword>
<dbReference type="AlphaFoldDB" id="A0A1V6T5F3"/>
<comment type="caution">
    <text evidence="9">The sequence shown here is derived from an EMBL/GenBank/DDBJ whole genome shotgun (WGS) entry which is preliminary data.</text>
</comment>
<evidence type="ECO:0000256" key="4">
    <source>
        <dbReference type="ARBA" id="ARBA00022723"/>
    </source>
</evidence>
<evidence type="ECO:0000256" key="3">
    <source>
        <dbReference type="ARBA" id="ARBA00022617"/>
    </source>
</evidence>
<dbReference type="GO" id="GO:0004497">
    <property type="term" value="F:monooxygenase activity"/>
    <property type="evidence" value="ECO:0007669"/>
    <property type="project" value="UniProtKB-KW"/>
</dbReference>
<dbReference type="PRINTS" id="PR00463">
    <property type="entry name" value="EP450I"/>
</dbReference>
<dbReference type="Proteomes" id="UP000191342">
    <property type="component" value="Unassembled WGS sequence"/>
</dbReference>
<dbReference type="InterPro" id="IPR036396">
    <property type="entry name" value="Cyt_P450_sf"/>
</dbReference>
<comment type="cofactor">
    <cofactor evidence="1 8">
        <name>heme</name>
        <dbReference type="ChEBI" id="CHEBI:30413"/>
    </cofactor>
</comment>
<dbReference type="CDD" id="cd11062">
    <property type="entry name" value="CYP58-like"/>
    <property type="match status" value="1"/>
</dbReference>
<dbReference type="SUPFAM" id="SSF48264">
    <property type="entry name" value="Cytochrome P450"/>
    <property type="match status" value="1"/>
</dbReference>
<evidence type="ECO:0000256" key="6">
    <source>
        <dbReference type="ARBA" id="ARBA00023004"/>
    </source>
</evidence>
<keyword evidence="3 8" id="KW-0349">Heme</keyword>
<gene>
    <name evidence="9" type="ORF">PENFLA_c014G03393</name>
</gene>
<dbReference type="InterPro" id="IPR050121">
    <property type="entry name" value="Cytochrome_P450_monoxygenase"/>
</dbReference>
<dbReference type="STRING" id="254877.A0A1V6T5F3"/>
<comment type="similarity">
    <text evidence="2">Belongs to the cytochrome P450 family.</text>
</comment>
<dbReference type="PANTHER" id="PTHR24305">
    <property type="entry name" value="CYTOCHROME P450"/>
    <property type="match status" value="1"/>
</dbReference>
<evidence type="ECO:0008006" key="11">
    <source>
        <dbReference type="Google" id="ProtNLM"/>
    </source>
</evidence>
<keyword evidence="6 8" id="KW-0408">Iron</keyword>
<evidence type="ECO:0000313" key="9">
    <source>
        <dbReference type="EMBL" id="OQE21558.1"/>
    </source>
</evidence>
<sequence>MVPLIFGISEYLLLLLGILLAYKGTQIIYRLYFSPLAKFPGPRLAAATSLYEFYFDVIRDGQFMFELNRLHDKYGPILRINPHELHIKDPSYYDTLYGGPLNKRDRLPSFTQTGLPLSAFETAPHGLHRERRKLLGPFLSTQSVTNLQPLIQEKVDLICSHLSRRVGTGEFLDLHSILVSFAGDVLSAYVLGRNNCYGYLDRVEVTDEWKKTVNSLFEALLLIRHVPSLLGLAHIFPKTTAWIFPPFRWINKLQTEVSQHVKAVYDKPERESMVSTILSNEKVPGTEKELERMTDELKFLILAGSDAPSQVMAITLFHLLWNPETCQKLKAELDEAFPVVADADWTKLKNFPYLVPKSAVLKEGLRLSAVVTTRLPRSAPEEALQYGKWTIPPGTPVGMTTHSILRSPDIYTNPMQFMPERWMGPAEEVRVLDRYLVPFAKGNSSCMGQNMTYSWMYAIIGTLVRRFQLELHETDEKNVRIVRDCFNGQTVPGLNLINVKVAKEFN</sequence>
<feature type="binding site" description="axial binding residue" evidence="8">
    <location>
        <position position="446"/>
    </location>
    <ligand>
        <name>heme</name>
        <dbReference type="ChEBI" id="CHEBI:30413"/>
    </ligand>
    <ligandPart>
        <name>Fe</name>
        <dbReference type="ChEBI" id="CHEBI:18248"/>
    </ligandPart>
</feature>
<reference evidence="10" key="1">
    <citation type="journal article" date="2017" name="Nat. Microbiol.">
        <title>Global analysis of biosynthetic gene clusters reveals vast potential of secondary metabolite production in Penicillium species.</title>
        <authorList>
            <person name="Nielsen J.C."/>
            <person name="Grijseels S."/>
            <person name="Prigent S."/>
            <person name="Ji B."/>
            <person name="Dainat J."/>
            <person name="Nielsen K.F."/>
            <person name="Frisvad J.C."/>
            <person name="Workman M."/>
            <person name="Nielsen J."/>
        </authorList>
    </citation>
    <scope>NUCLEOTIDE SEQUENCE [LARGE SCALE GENOMIC DNA]</scope>
    <source>
        <strain evidence="10">IBT 14082</strain>
    </source>
</reference>
<dbReference type="EMBL" id="MLQL01000014">
    <property type="protein sequence ID" value="OQE21558.1"/>
    <property type="molecule type" value="Genomic_DNA"/>
</dbReference>
<dbReference type="GO" id="GO:0020037">
    <property type="term" value="F:heme binding"/>
    <property type="evidence" value="ECO:0007669"/>
    <property type="project" value="InterPro"/>
</dbReference>
<evidence type="ECO:0000313" key="10">
    <source>
        <dbReference type="Proteomes" id="UP000191342"/>
    </source>
</evidence>
<dbReference type="OrthoDB" id="3945418at2759"/>
<dbReference type="InterPro" id="IPR001128">
    <property type="entry name" value="Cyt_P450"/>
</dbReference>
<dbReference type="GO" id="GO:0043386">
    <property type="term" value="P:mycotoxin biosynthetic process"/>
    <property type="evidence" value="ECO:0007669"/>
    <property type="project" value="UniProtKB-ARBA"/>
</dbReference>
<keyword evidence="5" id="KW-0560">Oxidoreductase</keyword>